<dbReference type="SUPFAM" id="SSF54373">
    <property type="entry name" value="FAD-linked reductases, C-terminal domain"/>
    <property type="match status" value="1"/>
</dbReference>
<dbReference type="Pfam" id="PF14295">
    <property type="entry name" value="PAN_4"/>
    <property type="match status" value="2"/>
</dbReference>
<dbReference type="PROSITE" id="PS00175">
    <property type="entry name" value="PG_MUTASE"/>
    <property type="match status" value="1"/>
</dbReference>
<dbReference type="InterPro" id="IPR029033">
    <property type="entry name" value="His_PPase_superfam"/>
</dbReference>
<dbReference type="PANTHER" id="PTHR47190:SF2">
    <property type="entry name" value="CELLOBIOSE DEHYDROGENASE (AFU_ORTHOLOGUE AFUA_2G17620)"/>
    <property type="match status" value="1"/>
</dbReference>
<dbReference type="AlphaFoldDB" id="A0AAD9GV68"/>
<feature type="domain" description="Apple" evidence="5">
    <location>
        <begin position="807"/>
        <end position="881"/>
    </location>
</feature>
<dbReference type="SUPFAM" id="SSF51905">
    <property type="entry name" value="FAD/NAD(P)-binding domain"/>
    <property type="match status" value="1"/>
</dbReference>
<evidence type="ECO:0000313" key="7">
    <source>
        <dbReference type="Proteomes" id="UP001259832"/>
    </source>
</evidence>
<feature type="active site" description="Tele-phosphohistidine intermediate" evidence="3">
    <location>
        <position position="46"/>
    </location>
</feature>
<gene>
    <name evidence="6" type="ORF">P3T76_003236</name>
</gene>
<dbReference type="CDD" id="cd07067">
    <property type="entry name" value="HP_PGM_like"/>
    <property type="match status" value="1"/>
</dbReference>
<evidence type="ECO:0000256" key="1">
    <source>
        <dbReference type="ARBA" id="ARBA00022737"/>
    </source>
</evidence>
<keyword evidence="7" id="KW-1185">Reference proteome</keyword>
<dbReference type="EMBL" id="JASMQC010000005">
    <property type="protein sequence ID" value="KAK1944703.1"/>
    <property type="molecule type" value="Genomic_DNA"/>
</dbReference>
<dbReference type="Gene3D" id="3.50.50.60">
    <property type="entry name" value="FAD/NAD(P)-binding domain"/>
    <property type="match status" value="1"/>
</dbReference>
<protein>
    <submittedName>
        <fullName evidence="6">Cellobiose dehydrogenase</fullName>
    </submittedName>
</protein>
<name>A0AAD9GV68_9STRA</name>
<evidence type="ECO:0000313" key="6">
    <source>
        <dbReference type="EMBL" id="KAK1944703.1"/>
    </source>
</evidence>
<dbReference type="Gene3D" id="3.30.410.10">
    <property type="entry name" value="Cholesterol Oxidase, domain 2"/>
    <property type="match status" value="1"/>
</dbReference>
<feature type="binding site" evidence="4">
    <location>
        <begin position="45"/>
        <end position="52"/>
    </location>
    <ligand>
        <name>substrate</name>
    </ligand>
</feature>
<dbReference type="InterPro" id="IPR036188">
    <property type="entry name" value="FAD/NAD-bd_sf"/>
</dbReference>
<keyword evidence="1" id="KW-0677">Repeat</keyword>
<dbReference type="InterPro" id="IPR000172">
    <property type="entry name" value="GMC_OxRdtase_N"/>
</dbReference>
<dbReference type="Gene3D" id="3.50.4.10">
    <property type="entry name" value="Hepatocyte Growth Factor"/>
    <property type="match status" value="2"/>
</dbReference>
<dbReference type="SUPFAM" id="SSF53254">
    <property type="entry name" value="Phosphoglycerate mutase-like"/>
    <property type="match status" value="1"/>
</dbReference>
<feature type="active site" description="Proton donor/acceptor" evidence="3">
    <location>
        <position position="121"/>
    </location>
</feature>
<dbReference type="PROSITE" id="PS50948">
    <property type="entry name" value="PAN"/>
    <property type="match status" value="1"/>
</dbReference>
<accession>A0AAD9GV68</accession>
<dbReference type="InterPro" id="IPR053208">
    <property type="entry name" value="GMC_Oxidoreductase_CD"/>
</dbReference>
<dbReference type="SMART" id="SM00855">
    <property type="entry name" value="PGAM"/>
    <property type="match status" value="1"/>
</dbReference>
<dbReference type="PROSITE" id="PS00624">
    <property type="entry name" value="GMC_OXRED_2"/>
    <property type="match status" value="1"/>
</dbReference>
<dbReference type="GO" id="GO:0006508">
    <property type="term" value="P:proteolysis"/>
    <property type="evidence" value="ECO:0007669"/>
    <property type="project" value="InterPro"/>
</dbReference>
<dbReference type="GO" id="GO:0016614">
    <property type="term" value="F:oxidoreductase activity, acting on CH-OH group of donors"/>
    <property type="evidence" value="ECO:0007669"/>
    <property type="project" value="InterPro"/>
</dbReference>
<dbReference type="InterPro" id="IPR003609">
    <property type="entry name" value="Pan_app"/>
</dbReference>
<reference evidence="6" key="1">
    <citation type="submission" date="2023-08" db="EMBL/GenBank/DDBJ databases">
        <title>Reference Genome Resource for the Citrus Pathogen Phytophthora citrophthora.</title>
        <authorList>
            <person name="Moller H."/>
            <person name="Coetzee B."/>
            <person name="Rose L.J."/>
            <person name="Van Niekerk J.M."/>
        </authorList>
    </citation>
    <scope>NUCLEOTIDE SEQUENCE</scope>
    <source>
        <strain evidence="6">STE-U-9442</strain>
    </source>
</reference>
<evidence type="ECO:0000256" key="4">
    <source>
        <dbReference type="PIRSR" id="PIRSR613078-2"/>
    </source>
</evidence>
<dbReference type="Gene3D" id="3.40.50.1240">
    <property type="entry name" value="Phosphoglycerate mutase-like"/>
    <property type="match status" value="1"/>
</dbReference>
<organism evidence="6 7">
    <name type="scientific">Phytophthora citrophthora</name>
    <dbReference type="NCBI Taxonomy" id="4793"/>
    <lineage>
        <taxon>Eukaryota</taxon>
        <taxon>Sar</taxon>
        <taxon>Stramenopiles</taxon>
        <taxon>Oomycota</taxon>
        <taxon>Peronosporomycetes</taxon>
        <taxon>Peronosporales</taxon>
        <taxon>Peronosporaceae</taxon>
        <taxon>Phytophthora</taxon>
    </lineage>
</organism>
<keyword evidence="2" id="KW-1015">Disulfide bond</keyword>
<evidence type="ECO:0000259" key="5">
    <source>
        <dbReference type="PROSITE" id="PS50948"/>
    </source>
</evidence>
<dbReference type="InterPro" id="IPR000177">
    <property type="entry name" value="Apple"/>
</dbReference>
<feature type="binding site" evidence="4">
    <location>
        <position position="96"/>
    </location>
    <ligand>
        <name>substrate</name>
    </ligand>
</feature>
<dbReference type="InterPro" id="IPR007867">
    <property type="entry name" value="GMC_OxRtase_C"/>
</dbReference>
<dbReference type="SMART" id="SM00223">
    <property type="entry name" value="APPLE"/>
    <property type="match status" value="1"/>
</dbReference>
<dbReference type="Pfam" id="PF05199">
    <property type="entry name" value="GMC_oxred_C"/>
    <property type="match status" value="1"/>
</dbReference>
<dbReference type="PANTHER" id="PTHR47190">
    <property type="entry name" value="DEHYDROGENASE, PUTATIVE-RELATED"/>
    <property type="match status" value="1"/>
</dbReference>
<dbReference type="InterPro" id="IPR013078">
    <property type="entry name" value="His_Pase_superF_clade-1"/>
</dbReference>
<dbReference type="Proteomes" id="UP001259832">
    <property type="component" value="Unassembled WGS sequence"/>
</dbReference>
<dbReference type="Pfam" id="PF00732">
    <property type="entry name" value="GMC_oxred_N"/>
    <property type="match status" value="1"/>
</dbReference>
<sequence>MPPHRQHSADFQLQLDLLNDENKAVSVAQQLPPVAEGCSRLYLCRHGQTDFNRQRKLQGRGVNMPLNEAGLDQAQCLAKAMKDVPLTAIYSSGLQRAFQTADAVAQLHPKIEVQPFQEVEEMNFGQLEGHPMEMHEEQIHTMFKRWQHGEFNAAWPGGESPADVVNRGVRKITEVVSNTPPKEQVLMVTHGRFNKIVLAQMLHGKLTHMTEIEQDNTCVNVIDFDHTTKTYHAMALNNLNHLSSSPRVAFIAFGASNFAANAQTYDVIVVGSGPGGLVAAEYLSRDPNVSVLILEAGPKSMAATGGTDAPDYAKGSGITKFDIPGEYDLIMYNPENEQYRVDWISDAYMWLGKTVGGCSSISSVTYFRPPDVYTNQSQWPFPASQMNAKMDENEKMHGHTDVPSPDGKWYSQEGFSIVSKGLLSIGYAERTLNTPTSRNNKQKIFGHAPFTIKDGKRDSPASAFWSPMSTRNSVQLVTDAKVDYLVRDSAGKATGVVFNGGSQVFVSERGVVLMAAGALGTPKVLIQSGVGPNSQLDLLEQKDGFLGVDQEAGRVSNPNVGRNLFDANLMYITFTHPDMKAFVFDNRPPEAIDQYMNASRTGPWAGAGPTLISFESFEVQGRTYEFQSNVHTHGFGGDATNQTAFTIAMYVLNPESRAHSGFDFNGDWRAFNEGDAYFGTRRDLAAMQTYVIKMVQMMEANGATFVSKTGSDPAAIADFVASTDSYISYFFGGTCYASSDTNDMERCADEKLRVLGLDNVFVADASAMKDSTVNPYGFVMYIGREAADQAKEYIKSGGGGGDADEFCLPLENGVDFEGGDIGASSSSSADDCCSICSNTNGCMAFTWTNYDGGMCWLKSGKGTIKTRSGAVSGVLKTATSCPSLEDNVEKPHGVTLSAESSDKCCSVCKATGGCKAFTWKDQDNGTCWLKGGKETEE</sequence>
<dbReference type="InterPro" id="IPR001345">
    <property type="entry name" value="PG/BPGM_mutase_AS"/>
</dbReference>
<proteinExistence type="predicted"/>
<dbReference type="Pfam" id="PF01946">
    <property type="entry name" value="Thi4"/>
    <property type="match status" value="1"/>
</dbReference>
<dbReference type="GO" id="GO:0050660">
    <property type="term" value="F:flavin adenine dinucleotide binding"/>
    <property type="evidence" value="ECO:0007669"/>
    <property type="project" value="InterPro"/>
</dbReference>
<dbReference type="CDD" id="cd01100">
    <property type="entry name" value="APPLE_Factor_XI_like"/>
    <property type="match status" value="1"/>
</dbReference>
<dbReference type="GO" id="GO:0005576">
    <property type="term" value="C:extracellular region"/>
    <property type="evidence" value="ECO:0007669"/>
    <property type="project" value="InterPro"/>
</dbReference>
<dbReference type="Pfam" id="PF00300">
    <property type="entry name" value="His_Phos_1"/>
    <property type="match status" value="1"/>
</dbReference>
<comment type="caution">
    <text evidence="6">The sequence shown here is derived from an EMBL/GenBank/DDBJ whole genome shotgun (WGS) entry which is preliminary data.</text>
</comment>
<evidence type="ECO:0000256" key="2">
    <source>
        <dbReference type="ARBA" id="ARBA00023157"/>
    </source>
</evidence>
<evidence type="ECO:0000256" key="3">
    <source>
        <dbReference type="PIRSR" id="PIRSR613078-1"/>
    </source>
</evidence>